<name>A0A167CMN5_9ASCO</name>
<feature type="compositionally biased region" description="Basic and acidic residues" evidence="1">
    <location>
        <begin position="82"/>
        <end position="93"/>
    </location>
</feature>
<dbReference type="AlphaFoldDB" id="A0A167CMN5"/>
<reference evidence="2 3" key="1">
    <citation type="submission" date="2016-02" db="EMBL/GenBank/DDBJ databases">
        <title>Complete genome sequence and transcriptome regulation of the pentose utilising yeast Sugiyamaella lignohabitans.</title>
        <authorList>
            <person name="Bellasio M."/>
            <person name="Peymann A."/>
            <person name="Valli M."/>
            <person name="Sipitzky M."/>
            <person name="Graf A."/>
            <person name="Sauer M."/>
            <person name="Marx H."/>
            <person name="Mattanovich D."/>
        </authorList>
    </citation>
    <scope>NUCLEOTIDE SEQUENCE [LARGE SCALE GENOMIC DNA]</scope>
    <source>
        <strain evidence="2 3">CBS 10342</strain>
    </source>
</reference>
<keyword evidence="3" id="KW-1185">Reference proteome</keyword>
<proteinExistence type="predicted"/>
<dbReference type="Proteomes" id="UP000189580">
    <property type="component" value="Chromosome a"/>
</dbReference>
<evidence type="ECO:0000313" key="2">
    <source>
        <dbReference type="EMBL" id="ANB11893.1"/>
    </source>
</evidence>
<dbReference type="EMBL" id="CP014501">
    <property type="protein sequence ID" value="ANB11893.1"/>
    <property type="molecule type" value="Genomic_DNA"/>
</dbReference>
<organism evidence="2 3">
    <name type="scientific">Sugiyamaella lignohabitans</name>
    <dbReference type="NCBI Taxonomy" id="796027"/>
    <lineage>
        <taxon>Eukaryota</taxon>
        <taxon>Fungi</taxon>
        <taxon>Dikarya</taxon>
        <taxon>Ascomycota</taxon>
        <taxon>Saccharomycotina</taxon>
        <taxon>Dipodascomycetes</taxon>
        <taxon>Dipodascales</taxon>
        <taxon>Trichomonascaceae</taxon>
        <taxon>Sugiyamaella</taxon>
    </lineage>
</organism>
<sequence length="231" mass="26131">MINSVLPKQILSNDITLNVLPDSHPHIPAVVGRVPYATTVKLLQFLVTTLLIPPSSKLMILSARTDSHPSIFRYSYYRAHDTAKEPQKDEQHSRPTTTDPDQEAGHHGHHHHRLTQSQAVKSRLSSGLPPRFIVYWRTVSPEDYEMKTRTSSSSKDEDTTEYFPYSWSSSLTKEVDALKIARSLGILPHEYPVLTGIFEFDFDDTCTSIITHTITDLEYLTKPTSECVNPA</sequence>
<evidence type="ECO:0000256" key="1">
    <source>
        <dbReference type="SAM" id="MobiDB-lite"/>
    </source>
</evidence>
<dbReference type="InterPro" id="IPR031342">
    <property type="entry name" value="Mug163-like"/>
</dbReference>
<dbReference type="Pfam" id="PF17119">
    <property type="entry name" value="MMU163"/>
    <property type="match status" value="1"/>
</dbReference>
<dbReference type="OrthoDB" id="5329385at2759"/>
<dbReference type="KEGG" id="slb:AWJ20_120"/>
<evidence type="ECO:0000313" key="3">
    <source>
        <dbReference type="Proteomes" id="UP000189580"/>
    </source>
</evidence>
<dbReference type="RefSeq" id="XP_018734370.1">
    <property type="nucleotide sequence ID" value="XM_018878057.1"/>
</dbReference>
<protein>
    <submittedName>
        <fullName evidence="2">Uncharacterized protein</fullName>
    </submittedName>
</protein>
<dbReference type="GeneID" id="30032976"/>
<feature type="region of interest" description="Disordered" evidence="1">
    <location>
        <begin position="82"/>
        <end position="120"/>
    </location>
</feature>
<gene>
    <name evidence="2" type="ORF">AWJ20_120</name>
</gene>
<accession>A0A167CMN5</accession>